<reference evidence="9" key="1">
    <citation type="submission" date="2020-06" db="EMBL/GenBank/DDBJ databases">
        <title>Draft genome of Bugula neritina, a colonial animal packing powerful symbionts and potential medicines.</title>
        <authorList>
            <person name="Rayko M."/>
        </authorList>
    </citation>
    <scope>NUCLEOTIDE SEQUENCE [LARGE SCALE GENOMIC DNA]</scope>
    <source>
        <strain evidence="9">Kwan_BN1</strain>
    </source>
</reference>
<evidence type="ECO:0000256" key="5">
    <source>
        <dbReference type="ARBA" id="ARBA00023242"/>
    </source>
</evidence>
<feature type="domain" description="Macro" evidence="8">
    <location>
        <begin position="544"/>
        <end position="728"/>
    </location>
</feature>
<sequence length="876" mass="97121">MQTQDNSGAPSEDNSDAPSCDEPPLEFILTQKNRIRHCETLSIHSDFLGPEATCGVQKKADELSNFVADNLLLHFLQNPNLSGHKKLKEFLAEHGISLAPKGVITSSLTSSKQKNREVLKKWRKRRQLIDDFIRSNVSVYYTQTLTQQVFNKLKPGFKNLFSKREVVTKVAEGEPIGIAGMKGNVEQLTQELTKAIAKYEAEIRDEKATKTEVLPNVLDYQLNFLKQTDFFTTLQQKHKLKDVSEDVQQRAVAFTGVPANIEAAQRETLNLLPHLAESKVSEQKKPLFLKVFKTPMAEKSIRQELLAAGKLQAVWTVENRTLSVYSVDKPSAAKALKIINEAVWEAQYPQDREFDEAEKKLLISGKWNDKKAELCKTFEPLEIVSFGDKPGLGLAGLAHNKGHVLEEIPFFFDQNVMRTAVFDKFPEKIYFLSKYKTDVFKELEGKHNVKVTIQADGKSVSIEGTRDDNANFGRSLNKQLKDIFHDFHTIDDRARVQHINDDPEFLEMVGLKNNCLVVKHVEGDDVQMAVEPELLPYATSPQTSCLYSVILPSGTVCEVTRADITSLSHDAIVNAANGDLQHVGGLAYAIAQKGGFGIQQECNHYIRKYGKLMEGEVMTSSPGNLSCKKIIHAVGPRWVNGGSHEEITLFNCVDNCFLETEKEKMQSIAIPPISTGIFGFPVDLAVKAIVEAIEQRVKNNEYLPQLISLVDNQSDSLQLFETELRQVFDKSPSRKASPVKPSSSVKAGPSNSSSSSATGKYTITDKTIKLASGISIELVYDDLMTSQEDTLVNSVGKDMNLSSGKVAAALSKKAGPQLQAACTALAPIASGEVKETDGFNLACKKVLHCNCPQWQGPQTIPVSIPWSLLLVKTLLW</sequence>
<keyword evidence="2" id="KW-0328">Glycosyltransferase</keyword>
<dbReference type="GO" id="GO:0005737">
    <property type="term" value="C:cytoplasm"/>
    <property type="evidence" value="ECO:0007669"/>
    <property type="project" value="TreeGrafter"/>
</dbReference>
<evidence type="ECO:0000256" key="6">
    <source>
        <dbReference type="SAM" id="Coils"/>
    </source>
</evidence>
<feature type="coiled-coil region" evidence="6">
    <location>
        <begin position="178"/>
        <end position="209"/>
    </location>
</feature>
<dbReference type="InterPro" id="IPR052056">
    <property type="entry name" value="Mono-ARTD/PARP"/>
</dbReference>
<feature type="compositionally biased region" description="Low complexity" evidence="7">
    <location>
        <begin position="734"/>
        <end position="756"/>
    </location>
</feature>
<dbReference type="InterPro" id="IPR043472">
    <property type="entry name" value="Macro_dom-like"/>
</dbReference>
<evidence type="ECO:0000256" key="3">
    <source>
        <dbReference type="ARBA" id="ARBA00022679"/>
    </source>
</evidence>
<evidence type="ECO:0000256" key="2">
    <source>
        <dbReference type="ARBA" id="ARBA00022676"/>
    </source>
</evidence>
<protein>
    <submittedName>
        <fullName evidence="9">PARP14</fullName>
    </submittedName>
</protein>
<dbReference type="InterPro" id="IPR002589">
    <property type="entry name" value="Macro_dom"/>
</dbReference>
<keyword evidence="4" id="KW-0520">NAD</keyword>
<dbReference type="PANTHER" id="PTHR14453">
    <property type="entry name" value="PARP/ZINC FINGER CCCH TYPE DOMAIN CONTAINING PROTEIN"/>
    <property type="match status" value="1"/>
</dbReference>
<dbReference type="GO" id="GO:0070212">
    <property type="term" value="P:protein poly-ADP-ribosylation"/>
    <property type="evidence" value="ECO:0007669"/>
    <property type="project" value="TreeGrafter"/>
</dbReference>
<keyword evidence="5" id="KW-0539">Nucleus</keyword>
<keyword evidence="6" id="KW-0175">Coiled coil</keyword>
<dbReference type="PANTHER" id="PTHR14453:SF102">
    <property type="entry name" value="PROTEIN MONO-ADP-RIBOSYLTRANSFERASE PARP14-LIKE"/>
    <property type="match status" value="1"/>
</dbReference>
<dbReference type="GO" id="GO:1990404">
    <property type="term" value="F:NAD+-protein mono-ADP-ribosyltransferase activity"/>
    <property type="evidence" value="ECO:0007669"/>
    <property type="project" value="TreeGrafter"/>
</dbReference>
<keyword evidence="3" id="KW-0808">Transferase</keyword>
<evidence type="ECO:0000256" key="7">
    <source>
        <dbReference type="SAM" id="MobiDB-lite"/>
    </source>
</evidence>
<organism evidence="9 10">
    <name type="scientific">Bugula neritina</name>
    <name type="common">Brown bryozoan</name>
    <name type="synonym">Sertularia neritina</name>
    <dbReference type="NCBI Taxonomy" id="10212"/>
    <lineage>
        <taxon>Eukaryota</taxon>
        <taxon>Metazoa</taxon>
        <taxon>Spiralia</taxon>
        <taxon>Lophotrochozoa</taxon>
        <taxon>Bryozoa</taxon>
        <taxon>Gymnolaemata</taxon>
        <taxon>Cheilostomatida</taxon>
        <taxon>Flustrina</taxon>
        <taxon>Buguloidea</taxon>
        <taxon>Bugulidae</taxon>
        <taxon>Bugula</taxon>
    </lineage>
</organism>
<comment type="subcellular location">
    <subcellularLocation>
        <location evidence="1">Nucleus</location>
    </subcellularLocation>
</comment>
<evidence type="ECO:0000259" key="8">
    <source>
        <dbReference type="PROSITE" id="PS51154"/>
    </source>
</evidence>
<dbReference type="Proteomes" id="UP000593567">
    <property type="component" value="Unassembled WGS sequence"/>
</dbReference>
<dbReference type="AlphaFoldDB" id="A0A7J7KFV5"/>
<dbReference type="GO" id="GO:0003950">
    <property type="term" value="F:NAD+ poly-ADP-ribosyltransferase activity"/>
    <property type="evidence" value="ECO:0007669"/>
    <property type="project" value="TreeGrafter"/>
</dbReference>
<feature type="region of interest" description="Disordered" evidence="7">
    <location>
        <begin position="1"/>
        <end position="23"/>
    </location>
</feature>
<accession>A0A7J7KFV5</accession>
<dbReference type="PROSITE" id="PS51154">
    <property type="entry name" value="MACRO"/>
    <property type="match status" value="2"/>
</dbReference>
<proteinExistence type="predicted"/>
<evidence type="ECO:0000313" key="9">
    <source>
        <dbReference type="EMBL" id="KAF6037115.1"/>
    </source>
</evidence>
<feature type="domain" description="Macro" evidence="8">
    <location>
        <begin position="763"/>
        <end position="876"/>
    </location>
</feature>
<dbReference type="Pfam" id="PF01661">
    <property type="entry name" value="Macro"/>
    <property type="match status" value="2"/>
</dbReference>
<feature type="region of interest" description="Disordered" evidence="7">
    <location>
        <begin position="731"/>
        <end position="758"/>
    </location>
</feature>
<dbReference type="OrthoDB" id="6133115at2759"/>
<dbReference type="GO" id="GO:0005634">
    <property type="term" value="C:nucleus"/>
    <property type="evidence" value="ECO:0007669"/>
    <property type="project" value="UniProtKB-SubCell"/>
</dbReference>
<evidence type="ECO:0000256" key="1">
    <source>
        <dbReference type="ARBA" id="ARBA00004123"/>
    </source>
</evidence>
<dbReference type="CDD" id="cd02907">
    <property type="entry name" value="Macro_Af1521_BAL-like"/>
    <property type="match status" value="1"/>
</dbReference>
<keyword evidence="10" id="KW-1185">Reference proteome</keyword>
<name>A0A7J7KFV5_BUGNE</name>
<gene>
    <name evidence="9" type="ORF">EB796_004577</name>
</gene>
<dbReference type="Gene3D" id="3.40.220.10">
    <property type="entry name" value="Leucine Aminopeptidase, subunit E, domain 1"/>
    <property type="match status" value="2"/>
</dbReference>
<comment type="caution">
    <text evidence="9">The sequence shown here is derived from an EMBL/GenBank/DDBJ whole genome shotgun (WGS) entry which is preliminary data.</text>
</comment>
<dbReference type="SMART" id="SM00506">
    <property type="entry name" value="A1pp"/>
    <property type="match status" value="2"/>
</dbReference>
<dbReference type="SUPFAM" id="SSF52949">
    <property type="entry name" value="Macro domain-like"/>
    <property type="match status" value="2"/>
</dbReference>
<dbReference type="GO" id="GO:0003714">
    <property type="term" value="F:transcription corepressor activity"/>
    <property type="evidence" value="ECO:0007669"/>
    <property type="project" value="TreeGrafter"/>
</dbReference>
<dbReference type="EMBL" id="VXIV02000619">
    <property type="protein sequence ID" value="KAF6037115.1"/>
    <property type="molecule type" value="Genomic_DNA"/>
</dbReference>
<evidence type="ECO:0000256" key="4">
    <source>
        <dbReference type="ARBA" id="ARBA00023027"/>
    </source>
</evidence>
<evidence type="ECO:0000313" key="10">
    <source>
        <dbReference type="Proteomes" id="UP000593567"/>
    </source>
</evidence>
<dbReference type="GO" id="GO:0010629">
    <property type="term" value="P:negative regulation of gene expression"/>
    <property type="evidence" value="ECO:0007669"/>
    <property type="project" value="TreeGrafter"/>
</dbReference>